<reference evidence="3" key="1">
    <citation type="journal article" date="2020" name="Stud. Mycol.">
        <title>101 Dothideomycetes genomes: a test case for predicting lifestyles and emergence of pathogens.</title>
        <authorList>
            <person name="Haridas S."/>
            <person name="Albert R."/>
            <person name="Binder M."/>
            <person name="Bloem J."/>
            <person name="Labutti K."/>
            <person name="Salamov A."/>
            <person name="Andreopoulos B."/>
            <person name="Baker S."/>
            <person name="Barry K."/>
            <person name="Bills G."/>
            <person name="Bluhm B."/>
            <person name="Cannon C."/>
            <person name="Castanera R."/>
            <person name="Culley D."/>
            <person name="Daum C."/>
            <person name="Ezra D."/>
            <person name="Gonzalez J."/>
            <person name="Henrissat B."/>
            <person name="Kuo A."/>
            <person name="Liang C."/>
            <person name="Lipzen A."/>
            <person name="Lutzoni F."/>
            <person name="Magnuson J."/>
            <person name="Mondo S."/>
            <person name="Nolan M."/>
            <person name="Ohm R."/>
            <person name="Pangilinan J."/>
            <person name="Park H.-J."/>
            <person name="Ramirez L."/>
            <person name="Alfaro M."/>
            <person name="Sun H."/>
            <person name="Tritt A."/>
            <person name="Yoshinaga Y."/>
            <person name="Zwiers L.-H."/>
            <person name="Turgeon B."/>
            <person name="Goodwin S."/>
            <person name="Spatafora J."/>
            <person name="Crous P."/>
            <person name="Grigoriev I."/>
        </authorList>
    </citation>
    <scope>NUCLEOTIDE SEQUENCE</scope>
    <source>
        <strain evidence="3">CBS 125425</strain>
    </source>
</reference>
<sequence length="350" mass="38316">MAYRKAATKDNSDDFERMAFGFAEPDPAISEVYTDPSNIPRSDRPDWRLRRDDTSGTSGVSRGMAYAADLAVKIGGIGKLKVDGRSVSQVSVLSGSLASEPKSTLAGKGVINLEDGWPSPVPRATGPPHTSFPAMKVLSAVLDVKGTEVSDRDLLARPATARFVNDETKANNAFVSEITGCSEENGLEILDEQHKLLDKFKSNTQPELDRASTAETNVQDGRYENAMKIIEWETYLGINEAQRQELGELLAMQETYFWRTLHKVLGAILPFLDNLEEKKEAKTKAKENEKALAQLHEKLQAEYGDMPSQSMNLNAADFEDSVTSSWGVDSDDEDDGGVVFGGRMTSTKLG</sequence>
<feature type="coiled-coil region" evidence="1">
    <location>
        <begin position="272"/>
        <end position="302"/>
    </location>
</feature>
<evidence type="ECO:0000256" key="1">
    <source>
        <dbReference type="SAM" id="Coils"/>
    </source>
</evidence>
<feature type="region of interest" description="Disordered" evidence="2">
    <location>
        <begin position="29"/>
        <end position="60"/>
    </location>
</feature>
<protein>
    <submittedName>
        <fullName evidence="3">Uncharacterized protein</fullName>
    </submittedName>
</protein>
<feature type="region of interest" description="Disordered" evidence="2">
    <location>
        <begin position="324"/>
        <end position="350"/>
    </location>
</feature>
<evidence type="ECO:0000256" key="2">
    <source>
        <dbReference type="SAM" id="MobiDB-lite"/>
    </source>
</evidence>
<dbReference type="AlphaFoldDB" id="A0A9P4RAS6"/>
<feature type="compositionally biased region" description="Basic and acidic residues" evidence="2">
    <location>
        <begin position="41"/>
        <end position="54"/>
    </location>
</feature>
<dbReference type="Proteomes" id="UP000799444">
    <property type="component" value="Unassembled WGS sequence"/>
</dbReference>
<gene>
    <name evidence="3" type="ORF">EJ04DRAFT_558045</name>
</gene>
<comment type="caution">
    <text evidence="3">The sequence shown here is derived from an EMBL/GenBank/DDBJ whole genome shotgun (WGS) entry which is preliminary data.</text>
</comment>
<keyword evidence="1" id="KW-0175">Coiled coil</keyword>
<organism evidence="3 4">
    <name type="scientific">Polyplosphaeria fusca</name>
    <dbReference type="NCBI Taxonomy" id="682080"/>
    <lineage>
        <taxon>Eukaryota</taxon>
        <taxon>Fungi</taxon>
        <taxon>Dikarya</taxon>
        <taxon>Ascomycota</taxon>
        <taxon>Pezizomycotina</taxon>
        <taxon>Dothideomycetes</taxon>
        <taxon>Pleosporomycetidae</taxon>
        <taxon>Pleosporales</taxon>
        <taxon>Tetraplosphaeriaceae</taxon>
        <taxon>Polyplosphaeria</taxon>
    </lineage>
</organism>
<proteinExistence type="predicted"/>
<keyword evidence="4" id="KW-1185">Reference proteome</keyword>
<dbReference type="EMBL" id="ML996097">
    <property type="protein sequence ID" value="KAF2741320.1"/>
    <property type="molecule type" value="Genomic_DNA"/>
</dbReference>
<evidence type="ECO:0000313" key="3">
    <source>
        <dbReference type="EMBL" id="KAF2741320.1"/>
    </source>
</evidence>
<evidence type="ECO:0000313" key="4">
    <source>
        <dbReference type="Proteomes" id="UP000799444"/>
    </source>
</evidence>
<name>A0A9P4RAS6_9PLEO</name>
<accession>A0A9P4RAS6</accession>